<accession>A8LVN3</accession>
<keyword evidence="2" id="KW-1133">Transmembrane helix</keyword>
<dbReference type="AlphaFoldDB" id="A8LVN3"/>
<evidence type="ECO:0000313" key="3">
    <source>
        <dbReference type="EMBL" id="ABV97501.1"/>
    </source>
</evidence>
<evidence type="ECO:0000256" key="2">
    <source>
        <dbReference type="SAM" id="Phobius"/>
    </source>
</evidence>
<name>A8LVN3_SALAI</name>
<dbReference type="GO" id="GO:0005886">
    <property type="term" value="C:plasma membrane"/>
    <property type="evidence" value="ECO:0007669"/>
    <property type="project" value="TreeGrafter"/>
</dbReference>
<gene>
    <name evidence="3" type="ordered locus">Sare_1608</name>
</gene>
<feature type="transmembrane region" description="Helical" evidence="2">
    <location>
        <begin position="49"/>
        <end position="69"/>
    </location>
</feature>
<dbReference type="PANTHER" id="PTHR34980:SF2">
    <property type="entry name" value="INNER MEMBRANE PROTEIN YHAH-RELATED"/>
    <property type="match status" value="1"/>
</dbReference>
<feature type="region of interest" description="Disordered" evidence="1">
    <location>
        <begin position="113"/>
        <end position="134"/>
    </location>
</feature>
<feature type="compositionally biased region" description="Basic and acidic residues" evidence="1">
    <location>
        <begin position="113"/>
        <end position="122"/>
    </location>
</feature>
<proteinExistence type="predicted"/>
<dbReference type="Pfam" id="PF05656">
    <property type="entry name" value="DUF805"/>
    <property type="match status" value="1"/>
</dbReference>
<keyword evidence="2" id="KW-0472">Membrane</keyword>
<organism evidence="3">
    <name type="scientific">Salinispora arenicola (strain CNS-205)</name>
    <dbReference type="NCBI Taxonomy" id="391037"/>
    <lineage>
        <taxon>Bacteria</taxon>
        <taxon>Bacillati</taxon>
        <taxon>Actinomycetota</taxon>
        <taxon>Actinomycetes</taxon>
        <taxon>Micromonosporales</taxon>
        <taxon>Micromonosporaceae</taxon>
        <taxon>Salinispora</taxon>
    </lineage>
</organism>
<dbReference type="PANTHER" id="PTHR34980">
    <property type="entry name" value="INNER MEMBRANE PROTEIN-RELATED-RELATED"/>
    <property type="match status" value="1"/>
</dbReference>
<evidence type="ECO:0000256" key="1">
    <source>
        <dbReference type="SAM" id="MobiDB-lite"/>
    </source>
</evidence>
<evidence type="ECO:0008006" key="4">
    <source>
        <dbReference type="Google" id="ProtNLM"/>
    </source>
</evidence>
<feature type="transmembrane region" description="Helical" evidence="2">
    <location>
        <begin position="26"/>
        <end position="43"/>
    </location>
</feature>
<feature type="transmembrane region" description="Helical" evidence="2">
    <location>
        <begin position="81"/>
        <end position="102"/>
    </location>
</feature>
<reference evidence="3" key="1">
    <citation type="submission" date="2007-10" db="EMBL/GenBank/DDBJ databases">
        <title>Complete sequence of Salinispora arenicola CNS-205.</title>
        <authorList>
            <consortium name="US DOE Joint Genome Institute"/>
            <person name="Copeland A."/>
            <person name="Lucas S."/>
            <person name="Lapidus A."/>
            <person name="Barry K."/>
            <person name="Glavina del Rio T."/>
            <person name="Dalin E."/>
            <person name="Tice H."/>
            <person name="Pitluck S."/>
            <person name="Foster B."/>
            <person name="Schmutz J."/>
            <person name="Larimer F."/>
            <person name="Land M."/>
            <person name="Hauser L."/>
            <person name="Kyrpides N."/>
            <person name="Ivanova N."/>
            <person name="Jensen P.R."/>
            <person name="Moore B.S."/>
            <person name="Penn K."/>
            <person name="Jenkins C."/>
            <person name="Udwary D."/>
            <person name="Xiang L."/>
            <person name="Gontang E."/>
            <person name="Richardson P."/>
        </authorList>
    </citation>
    <scope>NUCLEOTIDE SEQUENCE [LARGE SCALE GENOMIC DNA]</scope>
    <source>
        <strain evidence="3">CNS-205</strain>
    </source>
</reference>
<keyword evidence="2" id="KW-0812">Transmembrane</keyword>
<dbReference type="PATRIC" id="fig|391037.6.peg.1635"/>
<dbReference type="KEGG" id="saq:Sare_1608"/>
<sequence length="134" mass="14866">MSFTAAVRSVFSQYVGFKGRARRSEFWWFFLFAFLLNALSRIIEDALGIELLLSLVVQLAYLLPLLAVMVRRLHDTDNSGWWLLIGIVPFIGGIILLVFAAIKGTSGPNRFGPDPKGHHELDAPLPENTPGLAT</sequence>
<dbReference type="EMBL" id="CP000850">
    <property type="protein sequence ID" value="ABV97501.1"/>
    <property type="molecule type" value="Genomic_DNA"/>
</dbReference>
<dbReference type="HOGENOM" id="CLU_093674_4_1_11"/>
<dbReference type="OrthoDB" id="9812349at2"/>
<dbReference type="InterPro" id="IPR008523">
    <property type="entry name" value="DUF805"/>
</dbReference>
<dbReference type="eggNOG" id="COG3152">
    <property type="taxonomic scope" value="Bacteria"/>
</dbReference>
<protein>
    <recommendedName>
        <fullName evidence="4">DUF805 domain-containing protein</fullName>
    </recommendedName>
</protein>